<evidence type="ECO:0000256" key="2">
    <source>
        <dbReference type="SAM" id="Phobius"/>
    </source>
</evidence>
<feature type="compositionally biased region" description="Basic residues" evidence="1">
    <location>
        <begin position="196"/>
        <end position="205"/>
    </location>
</feature>
<keyword evidence="2" id="KW-0812">Transmembrane</keyword>
<gene>
    <name evidence="3" type="ORF">BI49514_03044</name>
</gene>
<proteinExistence type="predicted"/>
<evidence type="ECO:0000256" key="1">
    <source>
        <dbReference type="SAM" id="MobiDB-lite"/>
    </source>
</evidence>
<dbReference type="AlphaFoldDB" id="A0A2H1KH35"/>
<keyword evidence="2" id="KW-0472">Membrane</keyword>
<reference evidence="4" key="1">
    <citation type="submission" date="2017-03" db="EMBL/GenBank/DDBJ databases">
        <authorList>
            <person name="Monnet C."/>
        </authorList>
    </citation>
    <scope>NUCLEOTIDE SEQUENCE [LARGE SCALE GENOMIC DNA]</scope>
    <source>
        <strain evidence="4">ATCC 49514</strain>
    </source>
</reference>
<accession>A0A2H1KH35</accession>
<feature type="region of interest" description="Disordered" evidence="1">
    <location>
        <begin position="196"/>
        <end position="225"/>
    </location>
</feature>
<protein>
    <submittedName>
        <fullName evidence="3">Uncharacterized protein</fullName>
    </submittedName>
</protein>
<organism evidence="3 4">
    <name type="scientific">Brevibacterium iodinum ATCC 49514</name>
    <dbReference type="NCBI Taxonomy" id="1255616"/>
    <lineage>
        <taxon>Bacteria</taxon>
        <taxon>Bacillati</taxon>
        <taxon>Actinomycetota</taxon>
        <taxon>Actinomycetes</taxon>
        <taxon>Micrococcales</taxon>
        <taxon>Brevibacteriaceae</taxon>
        <taxon>Brevibacterium</taxon>
    </lineage>
</organism>
<name>A0A2H1KH35_9MICO</name>
<feature type="transmembrane region" description="Helical" evidence="2">
    <location>
        <begin position="231"/>
        <end position="252"/>
    </location>
</feature>
<dbReference type="EMBL" id="FXYX01000034">
    <property type="protein sequence ID" value="SMX99071.1"/>
    <property type="molecule type" value="Genomic_DNA"/>
</dbReference>
<evidence type="ECO:0000313" key="4">
    <source>
        <dbReference type="Proteomes" id="UP000234382"/>
    </source>
</evidence>
<sequence length="594" mass="63117">MYDTTEKSQAIEVGDAAPNGLIVTAEVLLRDRSNVSVSKPSLDAALAIIRRRHHTRPPVIELAAVHANDPVCFVPGRWRVTPESLEPLNSGERDATTYLMEFRNFSVITPGEGSIAAKSSLATVVAAAQSLANRNVETFELTSSLPGFRTQVLEPESFDDTVEITAVPDIPPKPDTSPHVPTQAERVLSRAKHRISTIAPKRHTKDRSARNPQASRGKHPHSTKWAKNGPLLMTVGAVALVGLLIAALLLFAPSRDTEPASADAWFTPAPTAPPAETELLDGYDKKLWDIPAKNASALSWFKAGVAHVTPDNGELVLTDTTSGDEIAKTKLDAAVKYTAEFMTGDTAAIAARTDKSVAAINADGKTQTWPVEKDQTLNVTGTTPMLMSEDGKVHALVFGENKPVEVTPNPQFVPVSIDDRTLIQIESGKPRLVTIPFGENSPQATTVQLTPPVQDATFVRHVSAGHGLAVAEWKIDNTSYVVVHKLDNGKIAGAAEASDNADEWKIGRGLETAIIGTTAFSLSTGSAVAHSTTGNFTTALGPAAVTDSGSSPTYYVNKHTYTDTDRVIGYTGSGIALVRGSNGAVTANEKGPSK</sequence>
<evidence type="ECO:0000313" key="3">
    <source>
        <dbReference type="EMBL" id="SMX99071.1"/>
    </source>
</evidence>
<keyword evidence="2" id="KW-1133">Transmembrane helix</keyword>
<keyword evidence="4" id="KW-1185">Reference proteome</keyword>
<dbReference type="Proteomes" id="UP000234382">
    <property type="component" value="Unassembled WGS sequence"/>
</dbReference>